<evidence type="ECO:0000256" key="2">
    <source>
        <dbReference type="PROSITE-ProRule" id="PRU00169"/>
    </source>
</evidence>
<keyword evidence="6" id="KW-1185">Reference proteome</keyword>
<dbReference type="PANTHER" id="PTHR45566">
    <property type="entry name" value="HTH-TYPE TRANSCRIPTIONAL REGULATOR YHJB-RELATED"/>
    <property type="match status" value="1"/>
</dbReference>
<dbReference type="RefSeq" id="WP_105041332.1">
    <property type="nucleotide sequence ID" value="NZ_PPSL01000010.1"/>
</dbReference>
<dbReference type="EMBL" id="PPSL01000010">
    <property type="protein sequence ID" value="PQJ08904.1"/>
    <property type="molecule type" value="Genomic_DNA"/>
</dbReference>
<protein>
    <recommendedName>
        <fullName evidence="7">DNA-binding response regulator</fullName>
    </recommendedName>
</protein>
<dbReference type="CDD" id="cd06170">
    <property type="entry name" value="LuxR_C_like"/>
    <property type="match status" value="1"/>
</dbReference>
<dbReference type="Gene3D" id="1.10.10.10">
    <property type="entry name" value="Winged helix-like DNA-binding domain superfamily/Winged helix DNA-binding domain"/>
    <property type="match status" value="1"/>
</dbReference>
<dbReference type="PRINTS" id="PR00038">
    <property type="entry name" value="HTHLUXR"/>
</dbReference>
<dbReference type="InterPro" id="IPR051015">
    <property type="entry name" value="EvgA-like"/>
</dbReference>
<feature type="domain" description="Response regulatory" evidence="4">
    <location>
        <begin position="4"/>
        <end position="120"/>
    </location>
</feature>
<name>A0A2S7SQ74_9BACT</name>
<accession>A0A2S7SQ74</accession>
<sequence length="203" mass="23273">MQPDIIIADDHSMIRKGMKLLLRSQLHCKNVTEVNSCNGLMIELKNGPCSHLILDMIFSDGTALEIVPTIRKLYPDLKIMIFSMQLSEVYADAFKQYNIHYYLNKSQEEDKSLQYIQRFLNDEPAPAGDVDELVQKNPFTILAPRELEILHYLLNGHHTNDIANTLNLSTSTISTVKKRIFDKTETESITQLLELALLYNISF</sequence>
<feature type="domain" description="HTH luxR-type" evidence="3">
    <location>
        <begin position="135"/>
        <end position="200"/>
    </location>
</feature>
<feature type="modified residue" description="4-aspartylphosphate" evidence="2">
    <location>
        <position position="55"/>
    </location>
</feature>
<dbReference type="PROSITE" id="PS00622">
    <property type="entry name" value="HTH_LUXR_1"/>
    <property type="match status" value="1"/>
</dbReference>
<evidence type="ECO:0000256" key="1">
    <source>
        <dbReference type="ARBA" id="ARBA00023125"/>
    </source>
</evidence>
<keyword evidence="2" id="KW-0597">Phosphoprotein</keyword>
<dbReference type="InterPro" id="IPR000792">
    <property type="entry name" value="Tscrpt_reg_LuxR_C"/>
</dbReference>
<dbReference type="Pfam" id="PF00196">
    <property type="entry name" value="GerE"/>
    <property type="match status" value="1"/>
</dbReference>
<dbReference type="SUPFAM" id="SSF46894">
    <property type="entry name" value="C-terminal effector domain of the bipartite response regulators"/>
    <property type="match status" value="1"/>
</dbReference>
<dbReference type="PROSITE" id="PS50110">
    <property type="entry name" value="RESPONSE_REGULATORY"/>
    <property type="match status" value="1"/>
</dbReference>
<evidence type="ECO:0000259" key="3">
    <source>
        <dbReference type="PROSITE" id="PS50043"/>
    </source>
</evidence>
<dbReference type="PANTHER" id="PTHR45566:SF1">
    <property type="entry name" value="HTH-TYPE TRANSCRIPTIONAL REGULATOR YHJB-RELATED"/>
    <property type="match status" value="1"/>
</dbReference>
<dbReference type="OrthoDB" id="1013073at2"/>
<evidence type="ECO:0008006" key="7">
    <source>
        <dbReference type="Google" id="ProtNLM"/>
    </source>
</evidence>
<keyword evidence="1" id="KW-0238">DNA-binding</keyword>
<evidence type="ECO:0000313" key="6">
    <source>
        <dbReference type="Proteomes" id="UP000239872"/>
    </source>
</evidence>
<proteinExistence type="predicted"/>
<dbReference type="Proteomes" id="UP000239872">
    <property type="component" value="Unassembled WGS sequence"/>
</dbReference>
<dbReference type="Gene3D" id="3.40.50.2300">
    <property type="match status" value="1"/>
</dbReference>
<dbReference type="AlphaFoldDB" id="A0A2S7SQ74"/>
<evidence type="ECO:0000259" key="4">
    <source>
        <dbReference type="PROSITE" id="PS50110"/>
    </source>
</evidence>
<reference evidence="5 6" key="1">
    <citation type="submission" date="2018-01" db="EMBL/GenBank/DDBJ databases">
        <title>A novel member of the phylum Bacteroidetes isolated from glacier ice.</title>
        <authorList>
            <person name="Liu Q."/>
            <person name="Xin Y.-H."/>
        </authorList>
    </citation>
    <scope>NUCLEOTIDE SEQUENCE [LARGE SCALE GENOMIC DNA]</scope>
    <source>
        <strain evidence="5 6">RB1R16</strain>
    </source>
</reference>
<comment type="caution">
    <text evidence="5">The sequence shown here is derived from an EMBL/GenBank/DDBJ whole genome shotgun (WGS) entry which is preliminary data.</text>
</comment>
<dbReference type="InterPro" id="IPR016032">
    <property type="entry name" value="Sig_transdc_resp-reg_C-effctor"/>
</dbReference>
<gene>
    <name evidence="5" type="ORF">CJD36_021795</name>
</gene>
<dbReference type="InterPro" id="IPR036388">
    <property type="entry name" value="WH-like_DNA-bd_sf"/>
</dbReference>
<dbReference type="GO" id="GO:0006355">
    <property type="term" value="P:regulation of DNA-templated transcription"/>
    <property type="evidence" value="ECO:0007669"/>
    <property type="project" value="InterPro"/>
</dbReference>
<dbReference type="GO" id="GO:0003677">
    <property type="term" value="F:DNA binding"/>
    <property type="evidence" value="ECO:0007669"/>
    <property type="project" value="UniProtKB-KW"/>
</dbReference>
<dbReference type="InterPro" id="IPR001789">
    <property type="entry name" value="Sig_transdc_resp-reg_receiver"/>
</dbReference>
<dbReference type="GO" id="GO:0000160">
    <property type="term" value="P:phosphorelay signal transduction system"/>
    <property type="evidence" value="ECO:0007669"/>
    <property type="project" value="InterPro"/>
</dbReference>
<dbReference type="PROSITE" id="PS50043">
    <property type="entry name" value="HTH_LUXR_2"/>
    <property type="match status" value="1"/>
</dbReference>
<dbReference type="SUPFAM" id="SSF52172">
    <property type="entry name" value="CheY-like"/>
    <property type="match status" value="1"/>
</dbReference>
<dbReference type="InterPro" id="IPR011006">
    <property type="entry name" value="CheY-like_superfamily"/>
</dbReference>
<organism evidence="5 6">
    <name type="scientific">Flavipsychrobacter stenotrophus</name>
    <dbReference type="NCBI Taxonomy" id="2077091"/>
    <lineage>
        <taxon>Bacteria</taxon>
        <taxon>Pseudomonadati</taxon>
        <taxon>Bacteroidota</taxon>
        <taxon>Chitinophagia</taxon>
        <taxon>Chitinophagales</taxon>
        <taxon>Chitinophagaceae</taxon>
        <taxon>Flavipsychrobacter</taxon>
    </lineage>
</organism>
<dbReference type="Pfam" id="PF00072">
    <property type="entry name" value="Response_reg"/>
    <property type="match status" value="1"/>
</dbReference>
<dbReference type="SMART" id="SM00448">
    <property type="entry name" value="REC"/>
    <property type="match status" value="1"/>
</dbReference>
<evidence type="ECO:0000313" key="5">
    <source>
        <dbReference type="EMBL" id="PQJ08904.1"/>
    </source>
</evidence>
<dbReference type="SMART" id="SM00421">
    <property type="entry name" value="HTH_LUXR"/>
    <property type="match status" value="1"/>
</dbReference>